<evidence type="ECO:0000256" key="3">
    <source>
        <dbReference type="ARBA" id="ARBA00022448"/>
    </source>
</evidence>
<evidence type="ECO:0000256" key="8">
    <source>
        <dbReference type="ARBA" id="ARBA00023065"/>
    </source>
</evidence>
<evidence type="ECO:0000256" key="4">
    <source>
        <dbReference type="ARBA" id="ARBA00022475"/>
    </source>
</evidence>
<feature type="transmembrane region" description="Helical" evidence="12">
    <location>
        <begin position="269"/>
        <end position="297"/>
    </location>
</feature>
<dbReference type="CDD" id="cd11494">
    <property type="entry name" value="SLC5sbd_NIS-like_u2"/>
    <property type="match status" value="1"/>
</dbReference>
<keyword evidence="14" id="KW-1185">Reference proteome</keyword>
<keyword evidence="5 12" id="KW-0812">Transmembrane</keyword>
<evidence type="ECO:0000256" key="10">
    <source>
        <dbReference type="ARBA" id="ARBA00023201"/>
    </source>
</evidence>
<dbReference type="HOGENOM" id="CLU_018808_11_4_10"/>
<dbReference type="Pfam" id="PF00474">
    <property type="entry name" value="SSF"/>
    <property type="match status" value="2"/>
</dbReference>
<accession>I3Z7I7</accession>
<dbReference type="PROSITE" id="PS50283">
    <property type="entry name" value="NA_SOLUT_SYMP_3"/>
    <property type="match status" value="1"/>
</dbReference>
<keyword evidence="9 12" id="KW-0472">Membrane</keyword>
<feature type="transmembrane region" description="Helical" evidence="12">
    <location>
        <begin position="6"/>
        <end position="22"/>
    </location>
</feature>
<dbReference type="STRING" id="866536.Belba_2660"/>
<proteinExistence type="inferred from homology"/>
<dbReference type="InterPro" id="IPR001734">
    <property type="entry name" value="Na/solute_symporter"/>
</dbReference>
<evidence type="ECO:0000256" key="12">
    <source>
        <dbReference type="SAM" id="Phobius"/>
    </source>
</evidence>
<feature type="transmembrane region" description="Helical" evidence="12">
    <location>
        <begin position="479"/>
        <end position="504"/>
    </location>
</feature>
<gene>
    <name evidence="13" type="ordered locus">Belba_2660</name>
</gene>
<evidence type="ECO:0000313" key="13">
    <source>
        <dbReference type="EMBL" id="AFL85205.1"/>
    </source>
</evidence>
<keyword evidence="6 12" id="KW-1133">Transmembrane helix</keyword>
<reference evidence="14" key="1">
    <citation type="submission" date="2012-06" db="EMBL/GenBank/DDBJ databases">
        <title>The complete genome of Belliella baltica DSM 15883.</title>
        <authorList>
            <person name="Lucas S."/>
            <person name="Copeland A."/>
            <person name="Lapidus A."/>
            <person name="Goodwin L."/>
            <person name="Pitluck S."/>
            <person name="Peters L."/>
            <person name="Mikhailova N."/>
            <person name="Davenport K."/>
            <person name="Kyrpides N."/>
            <person name="Mavromatis K."/>
            <person name="Pagani I."/>
            <person name="Ivanova N."/>
            <person name="Ovchinnikova G."/>
            <person name="Zeytun A."/>
            <person name="Detter J.C."/>
            <person name="Han C."/>
            <person name="Land M."/>
            <person name="Hauser L."/>
            <person name="Markowitz V."/>
            <person name="Cheng J.-F."/>
            <person name="Hugenholtz P."/>
            <person name="Woyke T."/>
            <person name="Wu D."/>
            <person name="Tindall B."/>
            <person name="Pomrenke H."/>
            <person name="Brambilla E."/>
            <person name="Klenk H.-P."/>
            <person name="Eisen J.A."/>
        </authorList>
    </citation>
    <scope>NUCLEOTIDE SEQUENCE [LARGE SCALE GENOMIC DNA]</scope>
    <source>
        <strain evidence="14">DSM 15883 / CIP 108006 / LMG 21964 / BA134</strain>
    </source>
</reference>
<dbReference type="GO" id="GO:0015293">
    <property type="term" value="F:symporter activity"/>
    <property type="evidence" value="ECO:0007669"/>
    <property type="project" value="TreeGrafter"/>
</dbReference>
<dbReference type="InterPro" id="IPR051163">
    <property type="entry name" value="Sodium:Solute_Symporter_SSF"/>
</dbReference>
<dbReference type="PANTHER" id="PTHR42985:SF47">
    <property type="entry name" value="INTEGRAL MEMBRANE TRANSPORT PROTEIN"/>
    <property type="match status" value="1"/>
</dbReference>
<dbReference type="KEGG" id="bbd:Belba_2660"/>
<feature type="transmembrane region" description="Helical" evidence="12">
    <location>
        <begin position="543"/>
        <end position="564"/>
    </location>
</feature>
<comment type="similarity">
    <text evidence="2 11">Belongs to the sodium:solute symporter (SSF) (TC 2.A.21) family.</text>
</comment>
<keyword evidence="3" id="KW-0813">Transport</keyword>
<evidence type="ECO:0000256" key="11">
    <source>
        <dbReference type="RuleBase" id="RU362091"/>
    </source>
</evidence>
<evidence type="ECO:0000313" key="14">
    <source>
        <dbReference type="Proteomes" id="UP000006050"/>
    </source>
</evidence>
<evidence type="ECO:0000256" key="5">
    <source>
        <dbReference type="ARBA" id="ARBA00022692"/>
    </source>
</evidence>
<evidence type="ECO:0000256" key="7">
    <source>
        <dbReference type="ARBA" id="ARBA00023053"/>
    </source>
</evidence>
<dbReference type="eggNOG" id="COG0591">
    <property type="taxonomic scope" value="Bacteria"/>
</dbReference>
<keyword evidence="8" id="KW-0406">Ion transport</keyword>
<keyword evidence="7" id="KW-0915">Sodium</keyword>
<evidence type="ECO:0000256" key="6">
    <source>
        <dbReference type="ARBA" id="ARBA00022989"/>
    </source>
</evidence>
<evidence type="ECO:0000256" key="1">
    <source>
        <dbReference type="ARBA" id="ARBA00004651"/>
    </source>
</evidence>
<dbReference type="InterPro" id="IPR038377">
    <property type="entry name" value="Na/Glc_symporter_sf"/>
</dbReference>
<dbReference type="Proteomes" id="UP000006050">
    <property type="component" value="Chromosome"/>
</dbReference>
<dbReference type="EMBL" id="CP003281">
    <property type="protein sequence ID" value="AFL85205.1"/>
    <property type="molecule type" value="Genomic_DNA"/>
</dbReference>
<dbReference type="GO" id="GO:0005886">
    <property type="term" value="C:plasma membrane"/>
    <property type="evidence" value="ECO:0007669"/>
    <property type="project" value="UniProtKB-SubCell"/>
</dbReference>
<organism evidence="13 14">
    <name type="scientific">Belliella baltica (strain DSM 15883 / CIP 108006 / LMG 21964 / BA134)</name>
    <dbReference type="NCBI Taxonomy" id="866536"/>
    <lineage>
        <taxon>Bacteria</taxon>
        <taxon>Pseudomonadati</taxon>
        <taxon>Bacteroidota</taxon>
        <taxon>Cytophagia</taxon>
        <taxon>Cytophagales</taxon>
        <taxon>Cyclobacteriaceae</taxon>
        <taxon>Belliella</taxon>
    </lineage>
</organism>
<dbReference type="Gene3D" id="1.20.1730.10">
    <property type="entry name" value="Sodium/glucose cotransporter"/>
    <property type="match status" value="1"/>
</dbReference>
<dbReference type="AlphaFoldDB" id="I3Z7I7"/>
<dbReference type="PANTHER" id="PTHR42985">
    <property type="entry name" value="SODIUM-COUPLED MONOCARBOXYLATE TRANSPORTER"/>
    <property type="match status" value="1"/>
</dbReference>
<protein>
    <submittedName>
        <fullName evidence="13">Na+/proline symporter</fullName>
    </submittedName>
</protein>
<sequence>MSNLDWIVLFGTLLTIVGYGVYKTYGPKSMENYLRGDSDMNWWTIGLSIMATQASAITFLSTPGQAYEDGMRFIQFYFGLPVAMIILSVTFIPIYYKLKVYTAYEFLENRFDLKTRTLAALLFLTQRGLAAGITIYAPSIILSTLLGWNLTWTNIFIGILVIAYTVSGGTKAVSITQKQQMMGMMGGMILAGILVIEMLPVKFTEALHVAGKMERLNIVNFDFNWSDRYNFWSGMTAALFLFLSYFGTDQSQVQRYLTGRTLAESRMGLIMNGLLKVPMQFIILFIGVMVFVFYQFFQPPVVFNKVQTEKLEVSEYKEDFTLLQNEFSKTFEEKSGSISDLLEAVRQEDKAGVEKAKSEMQASYAKQEQIRDEVKSLIIKNDAGAETRDTDYIFMRFVMDYLPKGIIGLLFAVIFSAAMSSTASELNALGSTSTIDIYKRSLNKKGSDRHYMLSSKWLTAFWGIFAILFATYATLFENLIQAVNLLGSLFYGTILGIFLVGFYMKWIKGQAVFLAALMAEVVILLIHWRNGESLLGVNIDIGYLWYNAIGCLLVMLFAAIIQLFNSK</sequence>
<keyword evidence="10" id="KW-0739">Sodium transport</keyword>
<feature type="transmembrane region" description="Helical" evidence="12">
    <location>
        <begin position="511"/>
        <end position="528"/>
    </location>
</feature>
<dbReference type="PATRIC" id="fig|866536.3.peg.2743"/>
<keyword evidence="4" id="KW-1003">Cell membrane</keyword>
<feature type="transmembrane region" description="Helical" evidence="12">
    <location>
        <begin position="150"/>
        <end position="169"/>
    </location>
</feature>
<feature type="transmembrane region" description="Helical" evidence="12">
    <location>
        <begin position="42"/>
        <end position="62"/>
    </location>
</feature>
<evidence type="ECO:0000256" key="2">
    <source>
        <dbReference type="ARBA" id="ARBA00006434"/>
    </source>
</evidence>
<feature type="transmembrane region" description="Helical" evidence="12">
    <location>
        <begin position="406"/>
        <end position="430"/>
    </location>
</feature>
<evidence type="ECO:0000256" key="9">
    <source>
        <dbReference type="ARBA" id="ARBA00023136"/>
    </source>
</evidence>
<feature type="transmembrane region" description="Helical" evidence="12">
    <location>
        <begin position="451"/>
        <end position="473"/>
    </location>
</feature>
<feature type="transmembrane region" description="Helical" evidence="12">
    <location>
        <begin position="74"/>
        <end position="96"/>
    </location>
</feature>
<dbReference type="RefSeq" id="WP_014773158.1">
    <property type="nucleotide sequence ID" value="NC_018010.1"/>
</dbReference>
<feature type="transmembrane region" description="Helical" evidence="12">
    <location>
        <begin position="117"/>
        <end position="138"/>
    </location>
</feature>
<name>I3Z7I7_BELBD</name>
<dbReference type="GO" id="GO:0006814">
    <property type="term" value="P:sodium ion transport"/>
    <property type="evidence" value="ECO:0007669"/>
    <property type="project" value="UniProtKB-KW"/>
</dbReference>
<comment type="subcellular location">
    <subcellularLocation>
        <location evidence="1">Cell membrane</location>
        <topology evidence="1">Multi-pass membrane protein</topology>
    </subcellularLocation>
</comment>
<feature type="transmembrane region" description="Helical" evidence="12">
    <location>
        <begin position="229"/>
        <end position="248"/>
    </location>
</feature>
<dbReference type="OrthoDB" id="9803597at2"/>